<dbReference type="Pfam" id="PF00855">
    <property type="entry name" value="PWWP"/>
    <property type="match status" value="1"/>
</dbReference>
<feature type="compositionally biased region" description="Acidic residues" evidence="1">
    <location>
        <begin position="376"/>
        <end position="406"/>
    </location>
</feature>
<dbReference type="Gene3D" id="2.30.30.140">
    <property type="match status" value="1"/>
</dbReference>
<accession>A0AAX6HZP6</accession>
<dbReference type="EMBL" id="JANAVB010005598">
    <property type="protein sequence ID" value="KAJ6846412.1"/>
    <property type="molecule type" value="Genomic_DNA"/>
</dbReference>
<comment type="caution">
    <text evidence="3">The sequence shown here is derived from an EMBL/GenBank/DDBJ whole genome shotgun (WGS) entry which is preliminary data.</text>
</comment>
<dbReference type="Proteomes" id="UP001140949">
    <property type="component" value="Unassembled WGS sequence"/>
</dbReference>
<reference evidence="3" key="2">
    <citation type="submission" date="2023-04" db="EMBL/GenBank/DDBJ databases">
        <authorList>
            <person name="Bruccoleri R.E."/>
            <person name="Oakeley E.J."/>
            <person name="Faust A.-M."/>
            <person name="Dessus-Babus S."/>
            <person name="Altorfer M."/>
            <person name="Burckhardt D."/>
            <person name="Oertli M."/>
            <person name="Naumann U."/>
            <person name="Petersen F."/>
            <person name="Wong J."/>
        </authorList>
    </citation>
    <scope>NUCLEOTIDE SEQUENCE</scope>
    <source>
        <strain evidence="3">GSM-AAB239-AS_SAM_17_03QT</strain>
        <tissue evidence="3">Leaf</tissue>
    </source>
</reference>
<dbReference type="PROSITE" id="PS50812">
    <property type="entry name" value="PWWP"/>
    <property type="match status" value="1"/>
</dbReference>
<evidence type="ECO:0000259" key="2">
    <source>
        <dbReference type="PROSITE" id="PS50812"/>
    </source>
</evidence>
<reference evidence="3" key="1">
    <citation type="journal article" date="2023" name="GigaByte">
        <title>Genome assembly of the bearded iris, Iris pallida Lam.</title>
        <authorList>
            <person name="Bruccoleri R.E."/>
            <person name="Oakeley E.J."/>
            <person name="Faust A.M.E."/>
            <person name="Altorfer M."/>
            <person name="Dessus-Babus S."/>
            <person name="Burckhardt D."/>
            <person name="Oertli M."/>
            <person name="Naumann U."/>
            <person name="Petersen F."/>
            <person name="Wong J."/>
        </authorList>
    </citation>
    <scope>NUCLEOTIDE SEQUENCE</scope>
    <source>
        <strain evidence="3">GSM-AAB239-AS_SAM_17_03QT</strain>
    </source>
</reference>
<dbReference type="InterPro" id="IPR000313">
    <property type="entry name" value="PWWP_dom"/>
</dbReference>
<organism evidence="3 4">
    <name type="scientific">Iris pallida</name>
    <name type="common">Sweet iris</name>
    <dbReference type="NCBI Taxonomy" id="29817"/>
    <lineage>
        <taxon>Eukaryota</taxon>
        <taxon>Viridiplantae</taxon>
        <taxon>Streptophyta</taxon>
        <taxon>Embryophyta</taxon>
        <taxon>Tracheophyta</taxon>
        <taxon>Spermatophyta</taxon>
        <taxon>Magnoliopsida</taxon>
        <taxon>Liliopsida</taxon>
        <taxon>Asparagales</taxon>
        <taxon>Iridaceae</taxon>
        <taxon>Iridoideae</taxon>
        <taxon>Irideae</taxon>
        <taxon>Iris</taxon>
    </lineage>
</organism>
<proteinExistence type="predicted"/>
<feature type="domain" description="PWWP" evidence="2">
    <location>
        <begin position="9"/>
        <end position="64"/>
    </location>
</feature>
<protein>
    <recommendedName>
        <fullName evidence="2">PWWP domain-containing protein</fullName>
    </recommendedName>
</protein>
<feature type="region of interest" description="Disordered" evidence="1">
    <location>
        <begin position="363"/>
        <end position="424"/>
    </location>
</feature>
<name>A0AAX6HZP6_IRIPA</name>
<feature type="region of interest" description="Disordered" evidence="1">
    <location>
        <begin position="245"/>
        <end position="298"/>
    </location>
</feature>
<gene>
    <name evidence="3" type="ORF">M6B38_280715</name>
</gene>
<evidence type="ECO:0000313" key="4">
    <source>
        <dbReference type="Proteomes" id="UP001140949"/>
    </source>
</evidence>
<dbReference type="AlphaFoldDB" id="A0AAX6HZP6"/>
<dbReference type="SUPFAM" id="SSF63748">
    <property type="entry name" value="Tudor/PWWP/MBT"/>
    <property type="match status" value="1"/>
</dbReference>
<dbReference type="CDD" id="cd05162">
    <property type="entry name" value="PWWP"/>
    <property type="match status" value="1"/>
</dbReference>
<sequence length="861" mass="95151">MEGVVDGSVGTIVWVRRRNGSWWPGRILGQEELSASHLMSPRSGTPVKLLGREDASVDWYNLEKSKRVKAFRCGEFDACIGRAEASQGIPIKKREKYARREDAILHALELEKQQIEMKHQKLGITSNVMNNKTSGARRREFNSFSSSYDYMRDDEPGVHSKIANHKPQMFSKKTALSHEEEDNLYVHKVAKSKKASSTEHNPEALPRMRGLQDFGLRIAPPKKKFSQSTWETSYKSVHNNVGVHSNDGDMIGSANHDGDSKTSLSIKRKRSQGLTSEDSLVKKRDRRRPLVQVLQSSSQLPVSHSFLSGYDSGAISNPGEMDNMVAICQAKRSRCVYLPAGSNDSMDNGGYPSKQMPVTEMQFGTGNYLGHNGALSEDDASSATTEETESDSSETDSSEPDMDENGLPDTTQILLPGSRNCDPPDIHISESFGDLIDDEKPHHGYMPLVHPQDQMMDASADVGVSKWHMKGKRNARHLPKRPMDPMDGRILSSSANGFVKGPTYENRGSSFKVRTEPFSQQAAGRSLYHEKEASDYAFDGGDILEREGRNQLMGHGKQRCSFALQAEKDHGRSGRSQNSCNDSDSDSHLLFPSLWEADDPSSHMRRAYWDEADERYNPVYAGTSGDEMDLIDVDVKVQASTYQGEHVPLVSLMSRLNGKAIIGHPVQIEILEDGSTGQLLAKYDADLDESAPPSAVWKTARRSVMLRVPRSNPAASALEGEDNSLLQDSDPEGKPSPKKAYSSYLNHQARLAKKSVSHSRRSFVPGKFQKPLKRVNLSSQKTRKLSSLANEHRLNVQKGGVKHSRQCDLLDGLIRPDGATPLVTCVPVKVAFSRILEAVGRPSTASAHRARLAGPAVRGPP</sequence>
<feature type="region of interest" description="Disordered" evidence="1">
    <location>
        <begin position="713"/>
        <end position="740"/>
    </location>
</feature>
<dbReference type="PANTHER" id="PTHR33697:SF2">
    <property type="entry name" value="T17B22.17 PROTEIN"/>
    <property type="match status" value="1"/>
</dbReference>
<keyword evidence="4" id="KW-1185">Reference proteome</keyword>
<dbReference type="InterPro" id="IPR044679">
    <property type="entry name" value="PWWP2-like"/>
</dbReference>
<evidence type="ECO:0000313" key="3">
    <source>
        <dbReference type="EMBL" id="KAJ6846412.1"/>
    </source>
</evidence>
<dbReference type="PANTHER" id="PTHR33697">
    <property type="entry name" value="T17B22.17 PROTEIN-RELATED"/>
    <property type="match status" value="1"/>
</dbReference>
<evidence type="ECO:0000256" key="1">
    <source>
        <dbReference type="SAM" id="MobiDB-lite"/>
    </source>
</evidence>